<evidence type="ECO:0000313" key="2">
    <source>
        <dbReference type="EMBL" id="KAK2608349.1"/>
    </source>
</evidence>
<dbReference type="Proteomes" id="UP001265746">
    <property type="component" value="Unassembled WGS sequence"/>
</dbReference>
<organism evidence="2 3">
    <name type="scientific">Phomopsis amygdali</name>
    <name type="common">Fusicoccum amygdali</name>
    <dbReference type="NCBI Taxonomy" id="1214568"/>
    <lineage>
        <taxon>Eukaryota</taxon>
        <taxon>Fungi</taxon>
        <taxon>Dikarya</taxon>
        <taxon>Ascomycota</taxon>
        <taxon>Pezizomycotina</taxon>
        <taxon>Sordariomycetes</taxon>
        <taxon>Sordariomycetidae</taxon>
        <taxon>Diaporthales</taxon>
        <taxon>Diaporthaceae</taxon>
        <taxon>Diaporthe</taxon>
    </lineage>
</organism>
<keyword evidence="1" id="KW-0732">Signal</keyword>
<feature type="chain" id="PRO_5042221216" evidence="1">
    <location>
        <begin position="24"/>
        <end position="546"/>
    </location>
</feature>
<protein>
    <submittedName>
        <fullName evidence="2">Uncharacterized protein</fullName>
    </submittedName>
</protein>
<gene>
    <name evidence="2" type="ORF">N8I77_006967</name>
</gene>
<evidence type="ECO:0000313" key="3">
    <source>
        <dbReference type="Proteomes" id="UP001265746"/>
    </source>
</evidence>
<feature type="signal peptide" evidence="1">
    <location>
        <begin position="1"/>
        <end position="23"/>
    </location>
</feature>
<dbReference type="EMBL" id="JAUJFL010000003">
    <property type="protein sequence ID" value="KAK2608349.1"/>
    <property type="molecule type" value="Genomic_DNA"/>
</dbReference>
<name>A0AAD9W552_PHOAM</name>
<accession>A0AAD9W552</accession>
<reference evidence="2" key="1">
    <citation type="submission" date="2023-06" db="EMBL/GenBank/DDBJ databases">
        <authorList>
            <person name="Noh H."/>
        </authorList>
    </citation>
    <scope>NUCLEOTIDE SEQUENCE</scope>
    <source>
        <strain evidence="2">DUCC20226</strain>
    </source>
</reference>
<dbReference type="AlphaFoldDB" id="A0AAD9W552"/>
<sequence length="546" mass="61601">MRLPRPWTLFQALCLVAPLAVQAAPNPDPSPAPDPLLVPQPVPEPEAKDMVVPAVPALMGWIGSIGGLLGIISFTETYITKIINAINKEVKKAEEKKEKAPWAVAVAVGLDGSGLKGAQGDFPQVCLWNAHGQLLGFNKQNLKLYTKHKGKGEFEASQERPEGMPEILNGGFQTVAIPSAPGQEGLRGNQAAYVTMIKRSFDAICVASVHVQWPDGTNWAFHVYDSDARQRECFWLDHRGTLKHTQDLKEEYVARPVSEGWRNDPKAPGYTWASSVIPEDGIPEGDRLNEGMRKNEVDQYRVPLGVKFHLPSYKVPNYGDRLDNFSLCDFVLNPARQLWFYNSLRKRVRRGNPVLPLMHPHEDVAQHNPRLIWEDEFEQDIPVDCLTDWYYDEWDKFINPADWDRCKWAPSLPEILNDRIYLPCHPWKRNAEDDPEAAFATPPLQERHARTLVNDKNHRGGSGARELCESPHSVGPSYANHLERVFCHMEDRTLWPFCDSAAGVTHGCFDTEAEVLVLENAPLAKRTVYWDAIEDWDAGERSKRAA</sequence>
<proteinExistence type="predicted"/>
<keyword evidence="3" id="KW-1185">Reference proteome</keyword>
<comment type="caution">
    <text evidence="2">The sequence shown here is derived from an EMBL/GenBank/DDBJ whole genome shotgun (WGS) entry which is preliminary data.</text>
</comment>
<evidence type="ECO:0000256" key="1">
    <source>
        <dbReference type="SAM" id="SignalP"/>
    </source>
</evidence>